<protein>
    <submittedName>
        <fullName evidence="1">Uncharacterized protein</fullName>
    </submittedName>
</protein>
<organism evidence="1 2">
    <name type="scientific">Methylobacterium tardum</name>
    <dbReference type="NCBI Taxonomy" id="374432"/>
    <lineage>
        <taxon>Bacteria</taxon>
        <taxon>Pseudomonadati</taxon>
        <taxon>Pseudomonadota</taxon>
        <taxon>Alphaproteobacteria</taxon>
        <taxon>Hyphomicrobiales</taxon>
        <taxon>Methylobacteriaceae</taxon>
        <taxon>Methylobacterium</taxon>
    </lineage>
</organism>
<proteinExistence type="predicted"/>
<evidence type="ECO:0000313" key="2">
    <source>
        <dbReference type="Proteomes" id="UP001157440"/>
    </source>
</evidence>
<sequence length="87" mass="10068">MGDPVAGLRADRLVRCDGDRLDLRVERARRGRDGALARGDLRLDLRLQIGDMRREWIDGVAERHDAAERRRRVARDRSRKCYSGLLI</sequence>
<dbReference type="AlphaFoldDB" id="A0AA37WSV1"/>
<dbReference type="RefSeq" id="WP_238198295.1">
    <property type="nucleotide sequence ID" value="NZ_BPQZ01000023.1"/>
</dbReference>
<reference evidence="2" key="1">
    <citation type="journal article" date="2019" name="Int. J. Syst. Evol. Microbiol.">
        <title>The Global Catalogue of Microorganisms (GCM) 10K type strain sequencing project: providing services to taxonomists for standard genome sequencing and annotation.</title>
        <authorList>
            <consortium name="The Broad Institute Genomics Platform"/>
            <consortium name="The Broad Institute Genome Sequencing Center for Infectious Disease"/>
            <person name="Wu L."/>
            <person name="Ma J."/>
        </authorList>
    </citation>
    <scope>NUCLEOTIDE SEQUENCE [LARGE SCALE GENOMIC DNA]</scope>
    <source>
        <strain evidence="2">NBRC 103632</strain>
    </source>
</reference>
<dbReference type="EMBL" id="BSPL01000017">
    <property type="protein sequence ID" value="GLS70797.1"/>
    <property type="molecule type" value="Genomic_DNA"/>
</dbReference>
<gene>
    <name evidence="1" type="ORF">GCM10007890_28100</name>
</gene>
<name>A0AA37WSV1_9HYPH</name>
<comment type="caution">
    <text evidence="1">The sequence shown here is derived from an EMBL/GenBank/DDBJ whole genome shotgun (WGS) entry which is preliminary data.</text>
</comment>
<evidence type="ECO:0000313" key="1">
    <source>
        <dbReference type="EMBL" id="GLS70797.1"/>
    </source>
</evidence>
<keyword evidence="2" id="KW-1185">Reference proteome</keyword>
<accession>A0AA37WSV1</accession>
<dbReference type="Proteomes" id="UP001157440">
    <property type="component" value="Unassembled WGS sequence"/>
</dbReference>